<proteinExistence type="predicted"/>
<keyword evidence="1" id="KW-1133">Transmembrane helix</keyword>
<evidence type="ECO:0000313" key="3">
    <source>
        <dbReference type="Proteomes" id="UP001165120"/>
    </source>
</evidence>
<dbReference type="Proteomes" id="UP001165120">
    <property type="component" value="Unassembled WGS sequence"/>
</dbReference>
<dbReference type="Pfam" id="PF04114">
    <property type="entry name" value="Gaa1"/>
    <property type="match status" value="1"/>
</dbReference>
<accession>A0A9W6W746</accession>
<evidence type="ECO:0000313" key="2">
    <source>
        <dbReference type="EMBL" id="GME66648.1"/>
    </source>
</evidence>
<feature type="transmembrane region" description="Helical" evidence="1">
    <location>
        <begin position="497"/>
        <end position="515"/>
    </location>
</feature>
<feature type="transmembrane region" description="Helical" evidence="1">
    <location>
        <begin position="417"/>
        <end position="444"/>
    </location>
</feature>
<dbReference type="GO" id="GO:0016255">
    <property type="term" value="P:attachment of GPI anchor to protein"/>
    <property type="evidence" value="ECO:0007669"/>
    <property type="project" value="TreeGrafter"/>
</dbReference>
<dbReference type="EMBL" id="BSXN01000016">
    <property type="protein sequence ID" value="GME66648.1"/>
    <property type="molecule type" value="Genomic_DNA"/>
</dbReference>
<keyword evidence="3" id="KW-1185">Reference proteome</keyword>
<dbReference type="AlphaFoldDB" id="A0A9W6W746"/>
<feature type="transmembrane region" description="Helical" evidence="1">
    <location>
        <begin position="631"/>
        <end position="653"/>
    </location>
</feature>
<gene>
    <name evidence="2" type="ORF">Cboi02_000010500</name>
</gene>
<dbReference type="GO" id="GO:0042765">
    <property type="term" value="C:GPI-anchor transamidase complex"/>
    <property type="evidence" value="ECO:0007669"/>
    <property type="project" value="InterPro"/>
</dbReference>
<dbReference type="InterPro" id="IPR007246">
    <property type="entry name" value="Gaa1"/>
</dbReference>
<name>A0A9W6W746_CANBO</name>
<evidence type="ECO:0000256" key="1">
    <source>
        <dbReference type="SAM" id="Phobius"/>
    </source>
</evidence>
<sequence length="668" mass="75926">MSLLETVFKRLDKVGAIPKVIRSLPKISLLLTITGILVIFNLAVSGNFRGTYISENALMPSQAYSFFRESEWNFVRGYREEVKNIMFKSGKERNEALDNWLMQIGYKTSKYSYVNPMNNRLEQTTYAIYHTPRGDDTEAMVLVAPWHTTDDQINIGGISLVMGLARYFYRLSIWSKNIIIVFPEDGQDSLKLWVDAYHKTLENTGGSIESAVVVEYPSDSDGCSYIELDYAGINGELPNLDLINCAVTIGEHEGFKFSLHNTPHGQLWTNDFSSRVTTLFKSIFELATAGILPIKQGGGNGCEAFSGWNIQTITLRAIGNSGKDITTFGRVIEGLFRSVNNLLEKFHQSYFFYLLLAPRSFVSISNYLPASILGAGSFMLSSVSSLLLNSNYSNYKTFTSSASKDYNWGLVKLQTNVLTIGFSIFTIVLCVFSVICFSSMYFFADTVNSKLVDYESNQSLRLYSMFYFLVGLILPLLSLTGFEFIKNINSKISISQLSRFLLTFSLFYLGVGLIALQVIHFALAFLISIICLPLLFIRYGDLHSSSKNKFINFICLFVTCPSTVIFALGIFNSVHFELDYLRNFIQYFRFELVQKLIQDIIDIDYSQIQIYNNVLEILFGLIKAYSRFQCYTWIFICIFWYPVWLCALIVTLLPSESDYAETEEKKNN</sequence>
<keyword evidence="1" id="KW-0472">Membrane</keyword>
<organism evidence="2 3">
    <name type="scientific">Candida boidinii</name>
    <name type="common">Yeast</name>
    <dbReference type="NCBI Taxonomy" id="5477"/>
    <lineage>
        <taxon>Eukaryota</taxon>
        <taxon>Fungi</taxon>
        <taxon>Dikarya</taxon>
        <taxon>Ascomycota</taxon>
        <taxon>Saccharomycotina</taxon>
        <taxon>Pichiomycetes</taxon>
        <taxon>Pichiales</taxon>
        <taxon>Pichiaceae</taxon>
        <taxon>Ogataea</taxon>
        <taxon>Ogataea/Candida clade</taxon>
    </lineage>
</organism>
<reference evidence="2" key="1">
    <citation type="submission" date="2023-04" db="EMBL/GenBank/DDBJ databases">
        <title>Candida boidinii NBRC 10035.</title>
        <authorList>
            <person name="Ichikawa N."/>
            <person name="Sato H."/>
            <person name="Tonouchi N."/>
        </authorList>
    </citation>
    <scope>NUCLEOTIDE SEQUENCE</scope>
    <source>
        <strain evidence="2">NBRC 10035</strain>
    </source>
</reference>
<feature type="transmembrane region" description="Helical" evidence="1">
    <location>
        <begin position="464"/>
        <end position="485"/>
    </location>
</feature>
<keyword evidence="1" id="KW-0812">Transmembrane</keyword>
<dbReference type="PANTHER" id="PTHR13304">
    <property type="entry name" value="GLYCOSYLPHOSPHATIDYLINOSITOL ANCHOR ATTACHMENT 1 PROTEIN"/>
    <property type="match status" value="1"/>
</dbReference>
<feature type="transmembrane region" description="Helical" evidence="1">
    <location>
        <begin position="521"/>
        <end position="539"/>
    </location>
</feature>
<protein>
    <submittedName>
        <fullName evidence="2">Unnamed protein product</fullName>
    </submittedName>
</protein>
<dbReference type="PIRSF" id="PIRSF036762">
    <property type="entry name" value="GAA1"/>
    <property type="match status" value="1"/>
</dbReference>
<dbReference type="PANTHER" id="PTHR13304:SF0">
    <property type="entry name" value="GLYCOSYLPHOSPHATIDYLINOSITOL ANCHOR ATTACHMENT 1 PROTEIN"/>
    <property type="match status" value="1"/>
</dbReference>
<feature type="transmembrane region" description="Helical" evidence="1">
    <location>
        <begin position="27"/>
        <end position="44"/>
    </location>
</feature>
<feature type="transmembrane region" description="Helical" evidence="1">
    <location>
        <begin position="367"/>
        <end position="388"/>
    </location>
</feature>
<comment type="caution">
    <text evidence="2">The sequence shown here is derived from an EMBL/GenBank/DDBJ whole genome shotgun (WGS) entry which is preliminary data.</text>
</comment>
<feature type="transmembrane region" description="Helical" evidence="1">
    <location>
        <begin position="551"/>
        <end position="571"/>
    </location>
</feature>